<dbReference type="Proteomes" id="UP001054945">
    <property type="component" value="Unassembled WGS sequence"/>
</dbReference>
<dbReference type="EMBL" id="BPLR01006784">
    <property type="protein sequence ID" value="GIY12401.1"/>
    <property type="molecule type" value="Genomic_DNA"/>
</dbReference>
<dbReference type="AlphaFoldDB" id="A0AAV4QWD7"/>
<protein>
    <submittedName>
        <fullName evidence="8">Amino acid transporter AVT1E</fullName>
    </submittedName>
</protein>
<accession>A0AAV4QWD7</accession>
<reference evidence="8 9" key="1">
    <citation type="submission" date="2021-06" db="EMBL/GenBank/DDBJ databases">
        <title>Caerostris extrusa draft genome.</title>
        <authorList>
            <person name="Kono N."/>
            <person name="Arakawa K."/>
        </authorList>
    </citation>
    <scope>NUCLEOTIDE SEQUENCE [LARGE SCALE GENOMIC DNA]</scope>
</reference>
<dbReference type="Pfam" id="PF01490">
    <property type="entry name" value="Aa_trans"/>
    <property type="match status" value="1"/>
</dbReference>
<evidence type="ECO:0000256" key="2">
    <source>
        <dbReference type="ARBA" id="ARBA00022692"/>
    </source>
</evidence>
<dbReference type="GO" id="GO:0016020">
    <property type="term" value="C:membrane"/>
    <property type="evidence" value="ECO:0007669"/>
    <property type="project" value="UniProtKB-SubCell"/>
</dbReference>
<comment type="caution">
    <text evidence="8">The sequence shown here is derived from an EMBL/GenBank/DDBJ whole genome shotgun (WGS) entry which is preliminary data.</text>
</comment>
<feature type="transmembrane region" description="Helical" evidence="6">
    <location>
        <begin position="48"/>
        <end position="68"/>
    </location>
</feature>
<name>A0AAV4QWD7_CAEEX</name>
<feature type="transmembrane region" description="Helical" evidence="6">
    <location>
        <begin position="74"/>
        <end position="97"/>
    </location>
</feature>
<evidence type="ECO:0000313" key="8">
    <source>
        <dbReference type="EMBL" id="GIY12401.1"/>
    </source>
</evidence>
<keyword evidence="3 6" id="KW-1133">Transmembrane helix</keyword>
<evidence type="ECO:0000313" key="9">
    <source>
        <dbReference type="Proteomes" id="UP001054945"/>
    </source>
</evidence>
<feature type="region of interest" description="Disordered" evidence="5">
    <location>
        <begin position="144"/>
        <end position="169"/>
    </location>
</feature>
<feature type="transmembrane region" description="Helical" evidence="6">
    <location>
        <begin position="6"/>
        <end position="27"/>
    </location>
</feature>
<evidence type="ECO:0000256" key="4">
    <source>
        <dbReference type="ARBA" id="ARBA00023136"/>
    </source>
</evidence>
<keyword evidence="9" id="KW-1185">Reference proteome</keyword>
<sequence length="169" mass="19340">MSSSVIKSITEVVLVLHMVVAFPLVIIPTSQEFEEFLKIPSEFGWKRVAIRSSMMVFIIFAAESLPYFGKVRSLIGGSAVTLTCSVFLAYSIMPYVLRKTLIGQKGQSAFRLQRVLCLLSPGSKDGWMELRKKGWIDRRQERRMDGRDEGCKEGKNERRMDGKKERRMI</sequence>
<dbReference type="InterPro" id="IPR013057">
    <property type="entry name" value="AA_transpt_TM"/>
</dbReference>
<evidence type="ECO:0000259" key="7">
    <source>
        <dbReference type="Pfam" id="PF01490"/>
    </source>
</evidence>
<evidence type="ECO:0000256" key="3">
    <source>
        <dbReference type="ARBA" id="ARBA00022989"/>
    </source>
</evidence>
<keyword evidence="4 6" id="KW-0472">Membrane</keyword>
<keyword evidence="2 6" id="KW-0812">Transmembrane</keyword>
<organism evidence="8 9">
    <name type="scientific">Caerostris extrusa</name>
    <name type="common">Bark spider</name>
    <name type="synonym">Caerostris bankana</name>
    <dbReference type="NCBI Taxonomy" id="172846"/>
    <lineage>
        <taxon>Eukaryota</taxon>
        <taxon>Metazoa</taxon>
        <taxon>Ecdysozoa</taxon>
        <taxon>Arthropoda</taxon>
        <taxon>Chelicerata</taxon>
        <taxon>Arachnida</taxon>
        <taxon>Araneae</taxon>
        <taxon>Araneomorphae</taxon>
        <taxon>Entelegynae</taxon>
        <taxon>Araneoidea</taxon>
        <taxon>Araneidae</taxon>
        <taxon>Caerostris</taxon>
    </lineage>
</organism>
<proteinExistence type="predicted"/>
<evidence type="ECO:0000256" key="6">
    <source>
        <dbReference type="SAM" id="Phobius"/>
    </source>
</evidence>
<evidence type="ECO:0000256" key="5">
    <source>
        <dbReference type="SAM" id="MobiDB-lite"/>
    </source>
</evidence>
<evidence type="ECO:0000256" key="1">
    <source>
        <dbReference type="ARBA" id="ARBA00004370"/>
    </source>
</evidence>
<gene>
    <name evidence="8" type="primary">AVT1E</name>
    <name evidence="8" type="ORF">CEXT_532701</name>
</gene>
<feature type="domain" description="Amino acid transporter transmembrane" evidence="7">
    <location>
        <begin position="4"/>
        <end position="87"/>
    </location>
</feature>
<comment type="subcellular location">
    <subcellularLocation>
        <location evidence="1">Membrane</location>
    </subcellularLocation>
</comment>